<keyword evidence="4 7" id="KW-0472">Membrane</keyword>
<feature type="transmembrane region" description="Helical" evidence="7">
    <location>
        <begin position="366"/>
        <end position="389"/>
    </location>
</feature>
<keyword evidence="3 7" id="KW-1133">Transmembrane helix</keyword>
<dbReference type="InterPro" id="IPR002645">
    <property type="entry name" value="STAS_dom"/>
</dbReference>
<evidence type="ECO:0000256" key="4">
    <source>
        <dbReference type="ARBA" id="ARBA00023136"/>
    </source>
</evidence>
<dbReference type="CDD" id="cd07042">
    <property type="entry name" value="STAS_SulP_like_sulfate_transporter"/>
    <property type="match status" value="1"/>
</dbReference>
<gene>
    <name evidence="10" type="ORF">MGAL_10B018672</name>
</gene>
<dbReference type="PROSITE" id="PS50801">
    <property type="entry name" value="STAS"/>
    <property type="match status" value="1"/>
</dbReference>
<keyword evidence="6" id="KW-0175">Coiled coil</keyword>
<name>A0A8B6EKX9_MYTGA</name>
<dbReference type="InterPro" id="IPR001902">
    <property type="entry name" value="SLC26A/SulP_fam"/>
</dbReference>
<feature type="disulfide bond" evidence="5">
    <location>
        <begin position="967"/>
        <end position="976"/>
    </location>
</feature>
<proteinExistence type="predicted"/>
<feature type="transmembrane region" description="Helical" evidence="7">
    <location>
        <begin position="120"/>
        <end position="136"/>
    </location>
</feature>
<dbReference type="CDD" id="cd00055">
    <property type="entry name" value="EGF_Lam"/>
    <property type="match status" value="1"/>
</dbReference>
<keyword evidence="2 7" id="KW-0812">Transmembrane</keyword>
<dbReference type="PROSITE" id="PS01130">
    <property type="entry name" value="SLC26A"/>
    <property type="match status" value="1"/>
</dbReference>
<evidence type="ECO:0000259" key="8">
    <source>
        <dbReference type="PROSITE" id="PS50026"/>
    </source>
</evidence>
<evidence type="ECO:0000256" key="3">
    <source>
        <dbReference type="ARBA" id="ARBA00022989"/>
    </source>
</evidence>
<dbReference type="PANTHER" id="PTHR11814">
    <property type="entry name" value="SULFATE TRANSPORTER"/>
    <property type="match status" value="1"/>
</dbReference>
<dbReference type="InterPro" id="IPR036513">
    <property type="entry name" value="STAS_dom_sf"/>
</dbReference>
<dbReference type="Pfam" id="PF24887">
    <property type="entry name" value="EGF_STAB1-2"/>
    <property type="match status" value="1"/>
</dbReference>
<dbReference type="Pfam" id="PF01740">
    <property type="entry name" value="STAS"/>
    <property type="match status" value="1"/>
</dbReference>
<dbReference type="Gene3D" id="3.30.750.24">
    <property type="entry name" value="STAS domain"/>
    <property type="match status" value="1"/>
</dbReference>
<organism evidence="10 11">
    <name type="scientific">Mytilus galloprovincialis</name>
    <name type="common">Mediterranean mussel</name>
    <dbReference type="NCBI Taxonomy" id="29158"/>
    <lineage>
        <taxon>Eukaryota</taxon>
        <taxon>Metazoa</taxon>
        <taxon>Spiralia</taxon>
        <taxon>Lophotrochozoa</taxon>
        <taxon>Mollusca</taxon>
        <taxon>Bivalvia</taxon>
        <taxon>Autobranchia</taxon>
        <taxon>Pteriomorphia</taxon>
        <taxon>Mytilida</taxon>
        <taxon>Mytiloidea</taxon>
        <taxon>Mytilidae</taxon>
        <taxon>Mytilinae</taxon>
        <taxon>Mytilus</taxon>
    </lineage>
</organism>
<evidence type="ECO:0000256" key="1">
    <source>
        <dbReference type="ARBA" id="ARBA00004141"/>
    </source>
</evidence>
<feature type="disulfide bond" evidence="5">
    <location>
        <begin position="922"/>
        <end position="931"/>
    </location>
</feature>
<dbReference type="Proteomes" id="UP000596742">
    <property type="component" value="Unassembled WGS sequence"/>
</dbReference>
<feature type="domain" description="EGF-like" evidence="8">
    <location>
        <begin position="940"/>
        <end position="977"/>
    </location>
</feature>
<evidence type="ECO:0000256" key="5">
    <source>
        <dbReference type="PROSITE-ProRule" id="PRU00076"/>
    </source>
</evidence>
<feature type="transmembrane region" description="Helical" evidence="7">
    <location>
        <begin position="94"/>
        <end position="114"/>
    </location>
</feature>
<sequence length="1055" mass="118180">MDSRVRDTLIEMNRIPERKKQKFKTEAIQRSHAKLSQNLKSKLKLRKFNKKAKRYVPKMPKVTPPCVRGFFHEVFPFVDIMRNYSPRKSLLKDFVAGITVGIIHIPQGMAYGFLSGLPPVYGLYTSFFPVIMYFFFGSSKHISMGTFAVTSLMVGAVVERGYDQYSSETTITSDFSELNSSQVNQTNTTTMSPVADQNFDHIKLGMAMSVTFVAGVIQLLLGIFRLGYLASFLSDPLISGFTCGAAVHVFSSQVSHLFGVPVPNYHGAFKLIYYYRDFFKNLHLTNPVTSTASVTCTFVLILIKEGINNNPTCEPDLLVPVPVELIVVVASTVISHYTKIHDEFKVEVVGHIPVGLPPMEVTHLGYVWDVIGDSFAIACISFAISYSMAKILAERNDYKINPNQELVASGVCNVFGSMCSSFCSAASLSRSLVQENAGGRSQIVGLFSSSLVLIVLLYLGPMFESLPTTVWFVTFLATVILDVGLGLMVGIAFAFFFVLRNSLRPHMCVLGNVPGTSVYRDIATNRTVTEVPGIKIFRFESNLYFANADQFRDRLYDKTKINPRKLKSKKQKTLYKALLQRKRELELAEIEAKAEKKRTKKELEKQKSSIEEEVNKEIPVEWTEEHDQLLAKEKKELKRIFLRAWIPPIHTLIIDCSVVSYLDTVAVKVLTQIFADFKEIGIKVFLAGCREDVRDLLKRTEFYRSVDYNPIYYTVHEAVIIANELNTINLFQREPGRVDMHSIETETDIDQSLATTSGNTYSSANEPQGAESKIKQIQSCGSKMVFFKNVALILEFTVLCLCVQDCFGNNFCNENKTIIIETNCRKCYRNYATRCPDGATKLTRGRGDATCYVPASIWGHKHRIRGCLHKCEQPIEIEKCCTGSWGADCDACPSIYNVRLNRPCSGHGICNDTIDGNGQCSCQENFTGYACEQCIDKKKYGRNCDKDCQCVHGTCENGIRGDGSCDCDSGYNGTRCDQELEACKNKICPKNSKCKDVFGWVMCTCDQWYKRVYISINDTGSDLVNGTDVTTVGSNETEVKNSHECVPIDLALDLG</sequence>
<dbReference type="OrthoDB" id="288203at2759"/>
<dbReference type="EMBL" id="UYJE01005274">
    <property type="protein sequence ID" value="VDI35860.1"/>
    <property type="molecule type" value="Genomic_DNA"/>
</dbReference>
<feature type="non-terminal residue" evidence="10">
    <location>
        <position position="1055"/>
    </location>
</feature>
<evidence type="ECO:0000259" key="9">
    <source>
        <dbReference type="PROSITE" id="PS50801"/>
    </source>
</evidence>
<comment type="subcellular location">
    <subcellularLocation>
        <location evidence="1">Membrane</location>
        <topology evidence="1">Multi-pass membrane protein</topology>
    </subcellularLocation>
</comment>
<evidence type="ECO:0000313" key="10">
    <source>
        <dbReference type="EMBL" id="VDI35860.1"/>
    </source>
</evidence>
<comment type="caution">
    <text evidence="5">Lacks conserved residue(s) required for the propagation of feature annotation.</text>
</comment>
<feature type="transmembrane region" description="Helical" evidence="7">
    <location>
        <begin position="443"/>
        <end position="463"/>
    </location>
</feature>
<dbReference type="GO" id="GO:0008271">
    <property type="term" value="F:secondary active sulfate transmembrane transporter activity"/>
    <property type="evidence" value="ECO:0007669"/>
    <property type="project" value="InterPro"/>
</dbReference>
<dbReference type="InterPro" id="IPR002049">
    <property type="entry name" value="LE_dom"/>
</dbReference>
<dbReference type="SMART" id="SM00181">
    <property type="entry name" value="EGF"/>
    <property type="match status" value="2"/>
</dbReference>
<protein>
    <submittedName>
        <fullName evidence="10">Solute carrier family 26, member 5</fullName>
    </submittedName>
</protein>
<reference evidence="10" key="1">
    <citation type="submission" date="2018-11" db="EMBL/GenBank/DDBJ databases">
        <authorList>
            <person name="Alioto T."/>
            <person name="Alioto T."/>
        </authorList>
    </citation>
    <scope>NUCLEOTIDE SEQUENCE</scope>
</reference>
<comment type="caution">
    <text evidence="10">The sequence shown here is derived from an EMBL/GenBank/DDBJ whole genome shotgun (WGS) entry which is preliminary data.</text>
</comment>
<keyword evidence="5" id="KW-0245">EGF-like domain</keyword>
<dbReference type="Gene3D" id="2.170.300.10">
    <property type="entry name" value="Tie2 ligand-binding domain superfamily"/>
    <property type="match status" value="1"/>
</dbReference>
<dbReference type="AlphaFoldDB" id="A0A8B6EKX9"/>
<evidence type="ECO:0000313" key="11">
    <source>
        <dbReference type="Proteomes" id="UP000596742"/>
    </source>
</evidence>
<dbReference type="PROSITE" id="PS50026">
    <property type="entry name" value="EGF_3"/>
    <property type="match status" value="2"/>
</dbReference>
<dbReference type="InterPro" id="IPR056806">
    <property type="entry name" value="EGF_STAB1-2"/>
</dbReference>
<dbReference type="SUPFAM" id="SSF52091">
    <property type="entry name" value="SpoIIaa-like"/>
    <property type="match status" value="1"/>
</dbReference>
<feature type="coiled-coil region" evidence="6">
    <location>
        <begin position="575"/>
        <end position="616"/>
    </location>
</feature>
<feature type="domain" description="STAS" evidence="9">
    <location>
        <begin position="524"/>
        <end position="722"/>
    </location>
</feature>
<evidence type="ECO:0000256" key="7">
    <source>
        <dbReference type="SAM" id="Phobius"/>
    </source>
</evidence>
<accession>A0A8B6EKX9</accession>
<dbReference type="InterPro" id="IPR011547">
    <property type="entry name" value="SLC26A/SulP_dom"/>
</dbReference>
<dbReference type="Pfam" id="PF00916">
    <property type="entry name" value="Sulfate_transp"/>
    <property type="match status" value="1"/>
</dbReference>
<dbReference type="PROSITE" id="PS01186">
    <property type="entry name" value="EGF_2"/>
    <property type="match status" value="1"/>
</dbReference>
<evidence type="ECO:0000256" key="6">
    <source>
        <dbReference type="SAM" id="Coils"/>
    </source>
</evidence>
<dbReference type="InterPro" id="IPR000742">
    <property type="entry name" value="EGF"/>
</dbReference>
<keyword evidence="5" id="KW-1015">Disulfide bond</keyword>
<feature type="domain" description="EGF-like" evidence="8">
    <location>
        <begin position="895"/>
        <end position="932"/>
    </location>
</feature>
<feature type="disulfide bond" evidence="5">
    <location>
        <begin position="948"/>
        <end position="965"/>
    </location>
</feature>
<evidence type="ECO:0000256" key="2">
    <source>
        <dbReference type="ARBA" id="ARBA00022692"/>
    </source>
</evidence>
<feature type="transmembrane region" description="Helical" evidence="7">
    <location>
        <begin position="469"/>
        <end position="499"/>
    </location>
</feature>
<dbReference type="GO" id="GO:0016020">
    <property type="term" value="C:membrane"/>
    <property type="evidence" value="ECO:0007669"/>
    <property type="project" value="UniProtKB-SubCell"/>
</dbReference>
<feature type="transmembrane region" description="Helical" evidence="7">
    <location>
        <begin position="207"/>
        <end position="228"/>
    </location>
</feature>
<dbReference type="PROSITE" id="PS00022">
    <property type="entry name" value="EGF_1"/>
    <property type="match status" value="2"/>
</dbReference>
<dbReference type="InterPro" id="IPR018045">
    <property type="entry name" value="S04_transporter_CS"/>
</dbReference>
<keyword evidence="11" id="KW-1185">Reference proteome</keyword>